<comment type="caution">
    <text evidence="3">The sequence shown here is derived from an EMBL/GenBank/DDBJ whole genome shotgun (WGS) entry which is preliminary data.</text>
</comment>
<evidence type="ECO:0000313" key="4">
    <source>
        <dbReference type="Proteomes" id="UP000229385"/>
    </source>
</evidence>
<keyword evidence="2" id="KW-0732">Signal</keyword>
<dbReference type="EMBL" id="PFWU01000052">
    <property type="protein sequence ID" value="PJA45054.1"/>
    <property type="molecule type" value="Genomic_DNA"/>
</dbReference>
<sequence>MQRRHLLALVFAFTLTLLAWNVSGDAPAISKRQTPVTSSDPTTPSSGSTPTKRGERTKVDVRKLQEERFLRGCEQFANSDLDLTALHQLIRTSYQRLDGPDVLLKCHFGQNQMRDLLEMLNERIAEGDREAAELAYMLASTECAELPSEIDKGCQQDATENDATISEWRTCTREGYNSYQTCTHNILKEHGLDPMIVQTNYLTKGQEELASLHKQVKEGALSPEEAIEILEHHSRDRLMVETMGPGRSGDLANKLFGLYVHLNAQNDPYQDEVMQQLVFWGSRNELEFHASQEESGPFDPEHPGITPSLH</sequence>
<evidence type="ECO:0000256" key="2">
    <source>
        <dbReference type="SAM" id="SignalP"/>
    </source>
</evidence>
<name>A0A2M7XB18_9BACT</name>
<reference evidence="4" key="1">
    <citation type="submission" date="2017-09" db="EMBL/GenBank/DDBJ databases">
        <title>Depth-based differentiation of microbial function through sediment-hosted aquifers and enrichment of novel symbionts in the deep terrestrial subsurface.</title>
        <authorList>
            <person name="Probst A.J."/>
            <person name="Ladd B."/>
            <person name="Jarett J.K."/>
            <person name="Geller-Mcgrath D.E."/>
            <person name="Sieber C.M.K."/>
            <person name="Emerson J.B."/>
            <person name="Anantharaman K."/>
            <person name="Thomas B.C."/>
            <person name="Malmstrom R."/>
            <person name="Stieglmeier M."/>
            <person name="Klingl A."/>
            <person name="Woyke T."/>
            <person name="Ryan C.M."/>
            <person name="Banfield J.F."/>
        </authorList>
    </citation>
    <scope>NUCLEOTIDE SEQUENCE [LARGE SCALE GENOMIC DNA]</scope>
</reference>
<dbReference type="Proteomes" id="UP000229385">
    <property type="component" value="Unassembled WGS sequence"/>
</dbReference>
<protein>
    <recommendedName>
        <fullName evidence="5">DUF5667 domain-containing protein</fullName>
    </recommendedName>
</protein>
<evidence type="ECO:0000313" key="3">
    <source>
        <dbReference type="EMBL" id="PJA45054.1"/>
    </source>
</evidence>
<proteinExistence type="predicted"/>
<feature type="region of interest" description="Disordered" evidence="1">
    <location>
        <begin position="290"/>
        <end position="310"/>
    </location>
</feature>
<evidence type="ECO:0000256" key="1">
    <source>
        <dbReference type="SAM" id="MobiDB-lite"/>
    </source>
</evidence>
<organism evidence="3 4">
    <name type="scientific">Candidatus Uhrbacteria bacterium CG_4_9_14_3_um_filter_50_9</name>
    <dbReference type="NCBI Taxonomy" id="1975035"/>
    <lineage>
        <taxon>Bacteria</taxon>
        <taxon>Candidatus Uhriibacteriota</taxon>
    </lineage>
</organism>
<feature type="region of interest" description="Disordered" evidence="1">
    <location>
        <begin position="29"/>
        <end position="59"/>
    </location>
</feature>
<dbReference type="AlphaFoldDB" id="A0A2M7XB18"/>
<evidence type="ECO:0008006" key="5">
    <source>
        <dbReference type="Google" id="ProtNLM"/>
    </source>
</evidence>
<feature type="chain" id="PRO_5014941611" description="DUF5667 domain-containing protein" evidence="2">
    <location>
        <begin position="20"/>
        <end position="310"/>
    </location>
</feature>
<gene>
    <name evidence="3" type="ORF">CO174_05210</name>
</gene>
<feature type="compositionally biased region" description="Low complexity" evidence="1">
    <location>
        <begin position="34"/>
        <end position="51"/>
    </location>
</feature>
<accession>A0A2M7XB18</accession>
<feature type="signal peptide" evidence="2">
    <location>
        <begin position="1"/>
        <end position="19"/>
    </location>
</feature>